<dbReference type="EMBL" id="QZAA01000024">
    <property type="protein sequence ID" value="RQD78363.1"/>
    <property type="molecule type" value="Genomic_DNA"/>
</dbReference>
<dbReference type="GO" id="GO:0016226">
    <property type="term" value="P:iron-sulfur cluster assembly"/>
    <property type="evidence" value="ECO:0007669"/>
    <property type="project" value="InterPro"/>
</dbReference>
<evidence type="ECO:0000313" key="3">
    <source>
        <dbReference type="Proteomes" id="UP000285138"/>
    </source>
</evidence>
<accession>A0A424YIS5</accession>
<reference evidence="2 3" key="1">
    <citation type="submission" date="2018-08" db="EMBL/GenBank/DDBJ databases">
        <title>The metabolism and importance of syntrophic acetate oxidation coupled to methane or sulfide production in haloalkaline environments.</title>
        <authorList>
            <person name="Timmers P.H.A."/>
            <person name="Vavourakis C.D."/>
            <person name="Sorokin D.Y."/>
            <person name="Sinninghe Damste J.S."/>
            <person name="Muyzer G."/>
            <person name="Stams A.J.M."/>
            <person name="Plugge C.M."/>
        </authorList>
    </citation>
    <scope>NUCLEOTIDE SEQUENCE [LARGE SCALE GENOMIC DNA]</scope>
    <source>
        <strain evidence="2">MSAO_Bac1</strain>
    </source>
</reference>
<dbReference type="GO" id="GO:0005506">
    <property type="term" value="F:iron ion binding"/>
    <property type="evidence" value="ECO:0007669"/>
    <property type="project" value="InterPro"/>
</dbReference>
<feature type="domain" description="NIF system FeS cluster assembly NifU N-terminal" evidence="1">
    <location>
        <begin position="1"/>
        <end position="121"/>
    </location>
</feature>
<name>A0A424YIS5_9FIRM</name>
<dbReference type="Pfam" id="PF01592">
    <property type="entry name" value="NifU_N"/>
    <property type="match status" value="1"/>
</dbReference>
<evidence type="ECO:0000313" key="2">
    <source>
        <dbReference type="EMBL" id="RQD78363.1"/>
    </source>
</evidence>
<dbReference type="SUPFAM" id="SSF82649">
    <property type="entry name" value="SufE/NifU"/>
    <property type="match status" value="1"/>
</dbReference>
<organism evidence="2 3">
    <name type="scientific">Candidatus Syntrophonatronum acetioxidans</name>
    <dbReference type="NCBI Taxonomy" id="1795816"/>
    <lineage>
        <taxon>Bacteria</taxon>
        <taxon>Bacillati</taxon>
        <taxon>Bacillota</taxon>
        <taxon>Clostridia</taxon>
        <taxon>Eubacteriales</taxon>
        <taxon>Syntrophomonadaceae</taxon>
        <taxon>Candidatus Syntrophonatronum</taxon>
    </lineage>
</organism>
<comment type="caution">
    <text evidence="2">The sequence shown here is derived from an EMBL/GenBank/DDBJ whole genome shotgun (WGS) entry which is preliminary data.</text>
</comment>
<sequence>MYNEKVIDHFTNPRNIGYIHDAHGVGDYGDPDCGDQIIIYLQVNRGVIKDIKFKIFGCSTLIATTSMLTELVMGKPLEEARKITGSDIVQALGGLPEDKAHCAKLSVTALHYAMRDYEKKKSLGWVRT</sequence>
<proteinExistence type="predicted"/>
<dbReference type="Gene3D" id="3.90.1010.10">
    <property type="match status" value="1"/>
</dbReference>
<dbReference type="PANTHER" id="PTHR10093">
    <property type="entry name" value="IRON-SULFUR CLUSTER ASSEMBLY ENZYME NIFU HOMOLOG"/>
    <property type="match status" value="1"/>
</dbReference>
<protein>
    <submittedName>
        <fullName evidence="2">Iron-sulfur cluster assembly scaffold protein</fullName>
    </submittedName>
</protein>
<dbReference type="AlphaFoldDB" id="A0A424YIS5"/>
<dbReference type="GO" id="GO:0051536">
    <property type="term" value="F:iron-sulfur cluster binding"/>
    <property type="evidence" value="ECO:0007669"/>
    <property type="project" value="InterPro"/>
</dbReference>
<dbReference type="CDD" id="cd06664">
    <property type="entry name" value="IscU_like"/>
    <property type="match status" value="1"/>
</dbReference>
<evidence type="ECO:0000259" key="1">
    <source>
        <dbReference type="Pfam" id="PF01592"/>
    </source>
</evidence>
<gene>
    <name evidence="2" type="ORF">D5R97_00510</name>
</gene>
<dbReference type="InterPro" id="IPR002871">
    <property type="entry name" value="NIF_FeS_clus_asmbl_NifU_N"/>
</dbReference>
<dbReference type="Proteomes" id="UP000285138">
    <property type="component" value="Unassembled WGS sequence"/>
</dbReference>